<evidence type="ECO:0000256" key="3">
    <source>
        <dbReference type="PROSITE-ProRule" id="PRU00169"/>
    </source>
</evidence>
<dbReference type="Gene3D" id="3.40.50.300">
    <property type="entry name" value="P-loop containing nucleotide triphosphate hydrolases"/>
    <property type="match status" value="1"/>
</dbReference>
<evidence type="ECO:0000313" key="6">
    <source>
        <dbReference type="EMBL" id="TDD62109.1"/>
    </source>
</evidence>
<keyword evidence="7" id="KW-1185">Reference proteome</keyword>
<feature type="compositionally biased region" description="Basic and acidic residues" evidence="4">
    <location>
        <begin position="59"/>
        <end position="75"/>
    </location>
</feature>
<dbReference type="SUPFAM" id="SSF52172">
    <property type="entry name" value="CheY-like"/>
    <property type="match status" value="1"/>
</dbReference>
<sequence>MRVPDHPAGAGDPGRRGHAGADRDEQPDAERGRAHHVRAVRRRQRPADLRGGVRRARAARADRRGPERPGQEAGRHLRHTGGPVNGADVKVLLATADRDLAALLNAQFRELAGMEVAGVEAGTGDVVGAAASVPDLDVLLLHQRLGPLPALDLIRELGVRHPHLPVVLIAEEATAETFGAAMAAGARGVISTEPTLSELHNRVESAAEWGRTMRRHFDSSYQTPLTGRVGTLLAVCGAKGGTGATTIAVHLAVAAAAAGRSVCLVDLDLQKGDVAGYLDVVHRRSILDLVAAADDLDGTTLAEALFVHRLGPHLLPAPAEGERAEDVPARAARQILAALRARYAIVIVDCGAYMSETNAMAVELADRVLVAATPDLPALRGAKRLVRMWARLRIRKDEDVAVVLNRHDRRNEIQPDLAGKIVGVELLGATVPAAYRALEEASNTGTPTAVKGSDFRKAISGIVRETGLLDERGDAPDETAQSAPGDRDRERDRTRDRDRERERDREHGRDRGAATVDFAATVPLIGLLLLLCWQTFLTGLTSMYASHAANEAARAVAVLGYGTPEARKEVRRRAVARVSGPWGGEDVLHLAVENGFAKVTIDVPAVLPGWHSTFGLTTRSKIVYETAPGDGR</sequence>
<proteinExistence type="predicted"/>
<evidence type="ECO:0000256" key="4">
    <source>
        <dbReference type="SAM" id="MobiDB-lite"/>
    </source>
</evidence>
<name>A0A4R4ZVP3_9ACTN</name>
<dbReference type="AlphaFoldDB" id="A0A4R4ZVP3"/>
<dbReference type="OrthoDB" id="144620at2"/>
<dbReference type="GO" id="GO:0051782">
    <property type="term" value="P:negative regulation of cell division"/>
    <property type="evidence" value="ECO:0007669"/>
    <property type="project" value="TreeGrafter"/>
</dbReference>
<dbReference type="Pfam" id="PF13614">
    <property type="entry name" value="AAA_31"/>
    <property type="match status" value="1"/>
</dbReference>
<dbReference type="EMBL" id="SMKU01000540">
    <property type="protein sequence ID" value="TDD62109.1"/>
    <property type="molecule type" value="Genomic_DNA"/>
</dbReference>
<evidence type="ECO:0000256" key="2">
    <source>
        <dbReference type="ARBA" id="ARBA00022840"/>
    </source>
</evidence>
<dbReference type="PANTHER" id="PTHR43384:SF6">
    <property type="entry name" value="SEPTUM SITE-DETERMINING PROTEIN MIND HOMOLOG, CHLOROPLASTIC"/>
    <property type="match status" value="1"/>
</dbReference>
<dbReference type="PROSITE" id="PS50110">
    <property type="entry name" value="RESPONSE_REGULATORY"/>
    <property type="match status" value="1"/>
</dbReference>
<feature type="region of interest" description="Disordered" evidence="4">
    <location>
        <begin position="1"/>
        <end position="85"/>
    </location>
</feature>
<evidence type="ECO:0000256" key="1">
    <source>
        <dbReference type="ARBA" id="ARBA00022741"/>
    </source>
</evidence>
<comment type="caution">
    <text evidence="6">The sequence shown here is derived from an EMBL/GenBank/DDBJ whole genome shotgun (WGS) entry which is preliminary data.</text>
</comment>
<dbReference type="InterPro" id="IPR001789">
    <property type="entry name" value="Sig_transdc_resp-reg_receiver"/>
</dbReference>
<protein>
    <submittedName>
        <fullName evidence="6">Response regulator</fullName>
    </submittedName>
</protein>
<feature type="domain" description="Response regulatory" evidence="5">
    <location>
        <begin position="90"/>
        <end position="207"/>
    </location>
</feature>
<feature type="compositionally biased region" description="Basic and acidic residues" evidence="4">
    <location>
        <begin position="485"/>
        <end position="510"/>
    </location>
</feature>
<dbReference type="GO" id="GO:0016887">
    <property type="term" value="F:ATP hydrolysis activity"/>
    <property type="evidence" value="ECO:0007669"/>
    <property type="project" value="TreeGrafter"/>
</dbReference>
<dbReference type="InterPro" id="IPR011006">
    <property type="entry name" value="CheY-like_superfamily"/>
</dbReference>
<dbReference type="GO" id="GO:0005524">
    <property type="term" value="F:ATP binding"/>
    <property type="evidence" value="ECO:0007669"/>
    <property type="project" value="UniProtKB-KW"/>
</dbReference>
<gene>
    <name evidence="6" type="ORF">E1298_44880</name>
</gene>
<dbReference type="GO" id="GO:0005829">
    <property type="term" value="C:cytosol"/>
    <property type="evidence" value="ECO:0007669"/>
    <property type="project" value="TreeGrafter"/>
</dbReference>
<dbReference type="InterPro" id="IPR050625">
    <property type="entry name" value="ParA/MinD_ATPase"/>
</dbReference>
<reference evidence="6 7" key="1">
    <citation type="submission" date="2019-03" db="EMBL/GenBank/DDBJ databases">
        <title>Draft genome sequences of novel Actinobacteria.</title>
        <authorList>
            <person name="Sahin N."/>
            <person name="Ay H."/>
            <person name="Saygin H."/>
        </authorList>
    </citation>
    <scope>NUCLEOTIDE SEQUENCE [LARGE SCALE GENOMIC DNA]</scope>
    <source>
        <strain evidence="6 7">H3C3</strain>
    </source>
</reference>
<dbReference type="GO" id="GO:0000160">
    <property type="term" value="P:phosphorelay signal transduction system"/>
    <property type="evidence" value="ECO:0007669"/>
    <property type="project" value="InterPro"/>
</dbReference>
<dbReference type="GO" id="GO:0009898">
    <property type="term" value="C:cytoplasmic side of plasma membrane"/>
    <property type="evidence" value="ECO:0007669"/>
    <property type="project" value="TreeGrafter"/>
</dbReference>
<keyword evidence="2" id="KW-0067">ATP-binding</keyword>
<dbReference type="InterPro" id="IPR025669">
    <property type="entry name" value="AAA_dom"/>
</dbReference>
<feature type="region of interest" description="Disordered" evidence="4">
    <location>
        <begin position="470"/>
        <end position="510"/>
    </location>
</feature>
<feature type="compositionally biased region" description="Basic and acidic residues" evidence="4">
    <location>
        <begin position="13"/>
        <end position="32"/>
    </location>
</feature>
<organism evidence="6 7">
    <name type="scientific">Actinomadura rubrisoli</name>
    <dbReference type="NCBI Taxonomy" id="2530368"/>
    <lineage>
        <taxon>Bacteria</taxon>
        <taxon>Bacillati</taxon>
        <taxon>Actinomycetota</taxon>
        <taxon>Actinomycetes</taxon>
        <taxon>Streptosporangiales</taxon>
        <taxon>Thermomonosporaceae</taxon>
        <taxon>Actinomadura</taxon>
    </lineage>
</organism>
<keyword evidence="1" id="KW-0547">Nucleotide-binding</keyword>
<evidence type="ECO:0000313" key="7">
    <source>
        <dbReference type="Proteomes" id="UP000294513"/>
    </source>
</evidence>
<dbReference type="SUPFAM" id="SSF52540">
    <property type="entry name" value="P-loop containing nucleoside triphosphate hydrolases"/>
    <property type="match status" value="1"/>
</dbReference>
<dbReference type="Gene3D" id="3.40.50.2300">
    <property type="match status" value="1"/>
</dbReference>
<evidence type="ECO:0000259" key="5">
    <source>
        <dbReference type="PROSITE" id="PS50110"/>
    </source>
</evidence>
<dbReference type="PANTHER" id="PTHR43384">
    <property type="entry name" value="SEPTUM SITE-DETERMINING PROTEIN MIND HOMOLOG, CHLOROPLASTIC-RELATED"/>
    <property type="match status" value="1"/>
</dbReference>
<dbReference type="Proteomes" id="UP000294513">
    <property type="component" value="Unassembled WGS sequence"/>
</dbReference>
<feature type="compositionally biased region" description="Basic residues" evidence="4">
    <location>
        <begin position="33"/>
        <end position="44"/>
    </location>
</feature>
<dbReference type="InterPro" id="IPR027417">
    <property type="entry name" value="P-loop_NTPase"/>
</dbReference>
<accession>A0A4R4ZVP3</accession>
<comment type="caution">
    <text evidence="3">Lacks conserved residue(s) required for the propagation of feature annotation.</text>
</comment>